<protein>
    <submittedName>
        <fullName evidence="1">Uncharacterized protein</fullName>
    </submittedName>
</protein>
<gene>
    <name evidence="1" type="ORF">PSON_ATCC_30995.1.T0570198</name>
</gene>
<dbReference type="OrthoDB" id="287236at2759"/>
<name>A0A8S1NJ07_9CILI</name>
<evidence type="ECO:0000313" key="1">
    <source>
        <dbReference type="EMBL" id="CAD8091299.1"/>
    </source>
</evidence>
<sequence length="98" mass="11730">MEVNQNRKFFKIGNQKPKQQRSQEIVARTISQEEDMNDLGNQLQKKMHLNEDESYFTQEILYTDPCEPETNFDEKFLIHQEVTFNPQQYLNNEQSIMG</sequence>
<evidence type="ECO:0000313" key="2">
    <source>
        <dbReference type="Proteomes" id="UP000692954"/>
    </source>
</evidence>
<accession>A0A8S1NJ07</accession>
<keyword evidence="2" id="KW-1185">Reference proteome</keyword>
<dbReference type="Proteomes" id="UP000692954">
    <property type="component" value="Unassembled WGS sequence"/>
</dbReference>
<dbReference type="EMBL" id="CAJJDN010000057">
    <property type="protein sequence ID" value="CAD8091299.1"/>
    <property type="molecule type" value="Genomic_DNA"/>
</dbReference>
<dbReference type="AlphaFoldDB" id="A0A8S1NJ07"/>
<proteinExistence type="predicted"/>
<reference evidence="1" key="1">
    <citation type="submission" date="2021-01" db="EMBL/GenBank/DDBJ databases">
        <authorList>
            <consortium name="Genoscope - CEA"/>
            <person name="William W."/>
        </authorList>
    </citation>
    <scope>NUCLEOTIDE SEQUENCE</scope>
</reference>
<comment type="caution">
    <text evidence="1">The sequence shown here is derived from an EMBL/GenBank/DDBJ whole genome shotgun (WGS) entry which is preliminary data.</text>
</comment>
<organism evidence="1 2">
    <name type="scientific">Paramecium sonneborni</name>
    <dbReference type="NCBI Taxonomy" id="65129"/>
    <lineage>
        <taxon>Eukaryota</taxon>
        <taxon>Sar</taxon>
        <taxon>Alveolata</taxon>
        <taxon>Ciliophora</taxon>
        <taxon>Intramacronucleata</taxon>
        <taxon>Oligohymenophorea</taxon>
        <taxon>Peniculida</taxon>
        <taxon>Parameciidae</taxon>
        <taxon>Paramecium</taxon>
    </lineage>
</organism>